<keyword evidence="5 6" id="KW-0472">Membrane</keyword>
<dbReference type="EMBL" id="VWSE01000010">
    <property type="protein sequence ID" value="KAB0285388.1"/>
    <property type="molecule type" value="Genomic_DNA"/>
</dbReference>
<feature type="transmembrane region" description="Helical" evidence="6">
    <location>
        <begin position="146"/>
        <end position="169"/>
    </location>
</feature>
<dbReference type="GO" id="GO:0015171">
    <property type="term" value="F:amino acid transmembrane transporter activity"/>
    <property type="evidence" value="ECO:0007669"/>
    <property type="project" value="TreeGrafter"/>
</dbReference>
<name>A0A5N3QT98_9VIBR</name>
<dbReference type="PANTHER" id="PTHR30086">
    <property type="entry name" value="ARGININE EXPORTER PROTEIN ARGO"/>
    <property type="match status" value="1"/>
</dbReference>
<dbReference type="PIRSF" id="PIRSF006324">
    <property type="entry name" value="LeuE"/>
    <property type="match status" value="1"/>
</dbReference>
<proteinExistence type="predicted"/>
<evidence type="ECO:0000256" key="1">
    <source>
        <dbReference type="ARBA" id="ARBA00004651"/>
    </source>
</evidence>
<protein>
    <submittedName>
        <fullName evidence="7">LysE family translocator</fullName>
    </submittedName>
</protein>
<keyword evidence="4 6" id="KW-1133">Transmembrane helix</keyword>
<feature type="transmembrane region" description="Helical" evidence="6">
    <location>
        <begin position="41"/>
        <end position="65"/>
    </location>
</feature>
<comment type="subcellular location">
    <subcellularLocation>
        <location evidence="1">Cell membrane</location>
        <topology evidence="1">Multi-pass membrane protein</topology>
    </subcellularLocation>
</comment>
<dbReference type="Pfam" id="PF01810">
    <property type="entry name" value="LysE"/>
    <property type="match status" value="1"/>
</dbReference>
<feature type="transmembrane region" description="Helical" evidence="6">
    <location>
        <begin position="71"/>
        <end position="92"/>
    </location>
</feature>
<evidence type="ECO:0000256" key="6">
    <source>
        <dbReference type="SAM" id="Phobius"/>
    </source>
</evidence>
<evidence type="ECO:0000256" key="3">
    <source>
        <dbReference type="ARBA" id="ARBA00022692"/>
    </source>
</evidence>
<dbReference type="InterPro" id="IPR001123">
    <property type="entry name" value="LeuE-type"/>
</dbReference>
<evidence type="ECO:0000256" key="4">
    <source>
        <dbReference type="ARBA" id="ARBA00022989"/>
    </source>
</evidence>
<dbReference type="RefSeq" id="WP_150873096.1">
    <property type="nucleotide sequence ID" value="NZ_VWSE01000010.1"/>
</dbReference>
<feature type="transmembrane region" description="Helical" evidence="6">
    <location>
        <begin position="113"/>
        <end position="140"/>
    </location>
</feature>
<keyword evidence="2" id="KW-1003">Cell membrane</keyword>
<keyword evidence="3 6" id="KW-0812">Transmembrane</keyword>
<dbReference type="PANTHER" id="PTHR30086:SF20">
    <property type="entry name" value="ARGININE EXPORTER PROTEIN ARGO-RELATED"/>
    <property type="match status" value="1"/>
</dbReference>
<evidence type="ECO:0000313" key="7">
    <source>
        <dbReference type="EMBL" id="KAB0285388.1"/>
    </source>
</evidence>
<dbReference type="GO" id="GO:0005886">
    <property type="term" value="C:plasma membrane"/>
    <property type="evidence" value="ECO:0007669"/>
    <property type="project" value="UniProtKB-SubCell"/>
</dbReference>
<organism evidence="7 8">
    <name type="scientific">Vibrio fortis</name>
    <dbReference type="NCBI Taxonomy" id="212667"/>
    <lineage>
        <taxon>Bacteria</taxon>
        <taxon>Pseudomonadati</taxon>
        <taxon>Pseudomonadota</taxon>
        <taxon>Gammaproteobacteria</taxon>
        <taxon>Vibrionales</taxon>
        <taxon>Vibrionaceae</taxon>
        <taxon>Vibrio</taxon>
    </lineage>
</organism>
<comment type="caution">
    <text evidence="7">The sequence shown here is derived from an EMBL/GenBank/DDBJ whole genome shotgun (WGS) entry which is preliminary data.</text>
</comment>
<dbReference type="AlphaFoldDB" id="A0A5N3QT98"/>
<evidence type="ECO:0000313" key="8">
    <source>
        <dbReference type="Proteomes" id="UP000326789"/>
    </source>
</evidence>
<accession>A0A5N3QT98</accession>
<sequence length="210" mass="23118">MTIETWLFFVAASLTLTMTPGPSILLGVIHSIKYGARKTIFTALGDISANFIQMMIVAIGLGVVISNSEAAFNIIKWFGVVTLLYMGAKMLFRRLKLESTAQSTPPDSIAAHKLFFSGFFVAAGNPKAMVFFTAFFPQFIDTTKPLFPQMMVMCPTMAVLDFTWVMLYAVTAKRFLYFIQDRPSCINRLGGITLLGAAVLLAVTSRNSIL</sequence>
<dbReference type="Proteomes" id="UP000326789">
    <property type="component" value="Unassembled WGS sequence"/>
</dbReference>
<feature type="transmembrane region" description="Helical" evidence="6">
    <location>
        <begin position="189"/>
        <end position="209"/>
    </location>
</feature>
<evidence type="ECO:0000256" key="2">
    <source>
        <dbReference type="ARBA" id="ARBA00022475"/>
    </source>
</evidence>
<feature type="transmembrane region" description="Helical" evidence="6">
    <location>
        <begin position="6"/>
        <end position="29"/>
    </location>
</feature>
<evidence type="ECO:0000256" key="5">
    <source>
        <dbReference type="ARBA" id="ARBA00023136"/>
    </source>
</evidence>
<reference evidence="7 8" key="1">
    <citation type="submission" date="2019-09" db="EMBL/GenBank/DDBJ databases">
        <title>Whole genome sequence of Vibrio fortis.</title>
        <authorList>
            <person name="Das S.K."/>
        </authorList>
    </citation>
    <scope>NUCLEOTIDE SEQUENCE [LARGE SCALE GENOMIC DNA]</scope>
    <source>
        <strain evidence="7 8">AN60</strain>
    </source>
</reference>
<gene>
    <name evidence="7" type="ORF">F2P58_23005</name>
</gene>